<sequence length="207" mass="22674">MRGRALRVRPPGAPRTNGVPRPLAPSHTHRMDTPTARFRDPRSTVYDFLDLVLVRCPGCAGAARVVRVPGDEGPGGRRPFAARRLVCGGCGTSRKSGGTRLTFPRGTAGPVTDPYFGRPLWLRAETRHGTLWAYNLDHLDLIRRFVAASLRERAPWYDTGQKMTLVTRLPVWVKRAGNRGEVLRALDRMHAGVPVERAGAPVQAGGA</sequence>
<evidence type="ECO:0000256" key="1">
    <source>
        <dbReference type="SAM" id="MobiDB-lite"/>
    </source>
</evidence>
<comment type="caution">
    <text evidence="2">The sequence shown here is derived from an EMBL/GenBank/DDBJ whole genome shotgun (WGS) entry which is preliminary data.</text>
</comment>
<reference evidence="2" key="1">
    <citation type="submission" date="2022-09" db="EMBL/GenBank/DDBJ databases">
        <title>Whole genome shotgun sequence of Streptomyces albidoflavus NBRC 12854.</title>
        <authorList>
            <person name="Komaki H."/>
            <person name="Tamura T."/>
        </authorList>
    </citation>
    <scope>NUCLEOTIDE SEQUENCE</scope>
    <source>
        <strain evidence="2">NBRC 12854</strain>
    </source>
</reference>
<protein>
    <submittedName>
        <fullName evidence="2">Uncharacterized protein</fullName>
    </submittedName>
</protein>
<dbReference type="EMBL" id="BNDZ01000005">
    <property type="protein sequence ID" value="GHI48210.1"/>
    <property type="molecule type" value="Genomic_DNA"/>
</dbReference>
<name>A0AA37C0F8_9ACTN</name>
<accession>A0AA37C0F8</accession>
<organism evidence="2 3">
    <name type="scientific">Streptomyces albidoflavus</name>
    <dbReference type="NCBI Taxonomy" id="1886"/>
    <lineage>
        <taxon>Bacteria</taxon>
        <taxon>Bacillati</taxon>
        <taxon>Actinomycetota</taxon>
        <taxon>Actinomycetes</taxon>
        <taxon>Kitasatosporales</taxon>
        <taxon>Streptomycetaceae</taxon>
        <taxon>Streptomyces</taxon>
        <taxon>Streptomyces albidoflavus group</taxon>
    </lineage>
</organism>
<feature type="region of interest" description="Disordered" evidence="1">
    <location>
        <begin position="1"/>
        <end position="37"/>
    </location>
</feature>
<dbReference type="AlphaFoldDB" id="A0AA37C0F8"/>
<proteinExistence type="predicted"/>
<evidence type="ECO:0000313" key="3">
    <source>
        <dbReference type="Proteomes" id="UP001051844"/>
    </source>
</evidence>
<dbReference type="Proteomes" id="UP001051844">
    <property type="component" value="Unassembled WGS sequence"/>
</dbReference>
<evidence type="ECO:0000313" key="2">
    <source>
        <dbReference type="EMBL" id="GHI48210.1"/>
    </source>
</evidence>
<gene>
    <name evidence="2" type="ORF">ScoT_43840</name>
</gene>